<dbReference type="AlphaFoldDB" id="X0UJK7"/>
<proteinExistence type="predicted"/>
<dbReference type="Gene3D" id="3.60.15.10">
    <property type="entry name" value="Ribonuclease Z/Hydroxyacylglutathione hydrolase-like"/>
    <property type="match status" value="1"/>
</dbReference>
<feature type="non-terminal residue" evidence="2">
    <location>
        <position position="165"/>
    </location>
</feature>
<evidence type="ECO:0000313" key="2">
    <source>
        <dbReference type="EMBL" id="GAF88695.1"/>
    </source>
</evidence>
<dbReference type="Pfam" id="PF00753">
    <property type="entry name" value="Lactamase_B"/>
    <property type="match status" value="1"/>
</dbReference>
<dbReference type="EMBL" id="BARS01016603">
    <property type="protein sequence ID" value="GAF88695.1"/>
    <property type="molecule type" value="Genomic_DNA"/>
</dbReference>
<evidence type="ECO:0000259" key="1">
    <source>
        <dbReference type="Pfam" id="PF00753"/>
    </source>
</evidence>
<dbReference type="SUPFAM" id="SSF56281">
    <property type="entry name" value="Metallo-hydrolase/oxidoreductase"/>
    <property type="match status" value="1"/>
</dbReference>
<feature type="domain" description="Metallo-beta-lactamase" evidence="1">
    <location>
        <begin position="24"/>
        <end position="126"/>
    </location>
</feature>
<dbReference type="InterPro" id="IPR001279">
    <property type="entry name" value="Metallo-B-lactamas"/>
</dbReference>
<sequence length="165" mass="18520">MLIRCWGARGSIPVSGEQYLKYGGDTTCIEIRTRDDQIVIVDAGSGIRRLGQRLLEEDRREYTLLFTHAHWDHVMGWLFFKPAYLKGTRIAVYGCPFDQPSIESVLRSLMGPPYFPVTFDTIAAECTFHDTCVGPPAIGSLTVTTTFLNHPNQGLGYRFVEDGKS</sequence>
<gene>
    <name evidence="2" type="ORF">S01H1_27286</name>
</gene>
<name>X0UJK7_9ZZZZ</name>
<protein>
    <recommendedName>
        <fullName evidence="1">Metallo-beta-lactamase domain-containing protein</fullName>
    </recommendedName>
</protein>
<organism evidence="2">
    <name type="scientific">marine sediment metagenome</name>
    <dbReference type="NCBI Taxonomy" id="412755"/>
    <lineage>
        <taxon>unclassified sequences</taxon>
        <taxon>metagenomes</taxon>
        <taxon>ecological metagenomes</taxon>
    </lineage>
</organism>
<dbReference type="InterPro" id="IPR036866">
    <property type="entry name" value="RibonucZ/Hydroxyglut_hydro"/>
</dbReference>
<comment type="caution">
    <text evidence="2">The sequence shown here is derived from an EMBL/GenBank/DDBJ whole genome shotgun (WGS) entry which is preliminary data.</text>
</comment>
<reference evidence="2" key="1">
    <citation type="journal article" date="2014" name="Front. Microbiol.">
        <title>High frequency of phylogenetically diverse reductive dehalogenase-homologous genes in deep subseafloor sedimentary metagenomes.</title>
        <authorList>
            <person name="Kawai M."/>
            <person name="Futagami T."/>
            <person name="Toyoda A."/>
            <person name="Takaki Y."/>
            <person name="Nishi S."/>
            <person name="Hori S."/>
            <person name="Arai W."/>
            <person name="Tsubouchi T."/>
            <person name="Morono Y."/>
            <person name="Uchiyama I."/>
            <person name="Ito T."/>
            <person name="Fujiyama A."/>
            <person name="Inagaki F."/>
            <person name="Takami H."/>
        </authorList>
    </citation>
    <scope>NUCLEOTIDE SEQUENCE</scope>
    <source>
        <strain evidence="2">Expedition CK06-06</strain>
    </source>
</reference>
<accession>X0UJK7</accession>
<dbReference type="CDD" id="cd07715">
    <property type="entry name" value="TaR3-like_MBL-fold"/>
    <property type="match status" value="1"/>
</dbReference>